<dbReference type="RefSeq" id="WP_124327902.1">
    <property type="nucleotide sequence ID" value="NZ_BEXT01000001.1"/>
</dbReference>
<feature type="chain" id="PRO_5018999265" description="Solute-binding protein family 3/N-terminal domain-containing protein" evidence="1">
    <location>
        <begin position="29"/>
        <end position="271"/>
    </location>
</feature>
<accession>A0A401FU38</accession>
<dbReference type="OrthoDB" id="5455795at2"/>
<feature type="signal peptide" evidence="1">
    <location>
        <begin position="1"/>
        <end position="28"/>
    </location>
</feature>
<organism evidence="2 3">
    <name type="scientific">Desulfonema ishimotonii</name>
    <dbReference type="NCBI Taxonomy" id="45657"/>
    <lineage>
        <taxon>Bacteria</taxon>
        <taxon>Pseudomonadati</taxon>
        <taxon>Thermodesulfobacteriota</taxon>
        <taxon>Desulfobacteria</taxon>
        <taxon>Desulfobacterales</taxon>
        <taxon>Desulfococcaceae</taxon>
        <taxon>Desulfonema</taxon>
    </lineage>
</organism>
<proteinExistence type="predicted"/>
<gene>
    <name evidence="2" type="ORF">DENIS_1445</name>
</gene>
<comment type="caution">
    <text evidence="2">The sequence shown here is derived from an EMBL/GenBank/DDBJ whole genome shotgun (WGS) entry which is preliminary data.</text>
</comment>
<keyword evidence="1" id="KW-0732">Signal</keyword>
<evidence type="ECO:0008006" key="4">
    <source>
        <dbReference type="Google" id="ProtNLM"/>
    </source>
</evidence>
<reference evidence="3" key="2">
    <citation type="submission" date="2019-01" db="EMBL/GenBank/DDBJ databases">
        <title>Genome sequence of Desulfonema ishimotonii strain Tokyo 01.</title>
        <authorList>
            <person name="Fukui M."/>
        </authorList>
    </citation>
    <scope>NUCLEOTIDE SEQUENCE [LARGE SCALE GENOMIC DNA]</scope>
    <source>
        <strain evidence="3">Tokyo 01</strain>
    </source>
</reference>
<keyword evidence="3" id="KW-1185">Reference proteome</keyword>
<protein>
    <recommendedName>
        <fullName evidence="4">Solute-binding protein family 3/N-terminal domain-containing protein</fullName>
    </recommendedName>
</protein>
<dbReference type="AlphaFoldDB" id="A0A401FU38"/>
<evidence type="ECO:0000256" key="1">
    <source>
        <dbReference type="SAM" id="SignalP"/>
    </source>
</evidence>
<reference evidence="3" key="1">
    <citation type="submission" date="2017-11" db="EMBL/GenBank/DDBJ databases">
        <authorList>
            <person name="Watanabe M."/>
            <person name="Kojima H."/>
        </authorList>
    </citation>
    <scope>NUCLEOTIDE SEQUENCE [LARGE SCALE GENOMIC DNA]</scope>
    <source>
        <strain evidence="3">Tokyo 01</strain>
    </source>
</reference>
<dbReference type="EMBL" id="BEXT01000001">
    <property type="protein sequence ID" value="GBC60492.1"/>
    <property type="molecule type" value="Genomic_DNA"/>
</dbReference>
<evidence type="ECO:0000313" key="2">
    <source>
        <dbReference type="EMBL" id="GBC60492.1"/>
    </source>
</evidence>
<dbReference type="Proteomes" id="UP000288096">
    <property type="component" value="Unassembled WGS sequence"/>
</dbReference>
<dbReference type="Gene3D" id="3.40.190.10">
    <property type="entry name" value="Periplasmic binding protein-like II"/>
    <property type="match status" value="2"/>
</dbReference>
<evidence type="ECO:0000313" key="3">
    <source>
        <dbReference type="Proteomes" id="UP000288096"/>
    </source>
</evidence>
<sequence>MKIRTAVATCIVSVLCCYTLSAFGEASAYDAKIPDNFILKVGYFDFPGLTWLDTDGKSKGLVNEITIKTLENADIPYEIGIYPAGRLFEGLSKGSIHFFNGLKTIPAVAESTISSPIQLFPLEMRAYWRGNKPAIQFKEDFIGHSVVLLKGFSYKDWGAWIRDRKNGIDFYEPYTHKSAFTMLRKGRAEYLLSYKYIDDDILKQIQIPDLVVKPLFRWHCYFNICKDLPWAGTLLKKWKPAISSLSKRASCGNTNNSQLFSTKMQPYPAVK</sequence>
<dbReference type="SUPFAM" id="SSF53850">
    <property type="entry name" value="Periplasmic binding protein-like II"/>
    <property type="match status" value="1"/>
</dbReference>
<name>A0A401FU38_9BACT</name>